<dbReference type="AlphaFoldDB" id="A0A2N9GQZ8"/>
<dbReference type="EMBL" id="OIVN01002223">
    <property type="protein sequence ID" value="SPD01674.1"/>
    <property type="molecule type" value="Genomic_DNA"/>
</dbReference>
<dbReference type="Gene3D" id="2.40.70.10">
    <property type="entry name" value="Acid Proteases"/>
    <property type="match status" value="1"/>
</dbReference>
<dbReference type="InterPro" id="IPR021109">
    <property type="entry name" value="Peptidase_aspartic_dom_sf"/>
</dbReference>
<reference evidence="1" key="1">
    <citation type="submission" date="2018-02" db="EMBL/GenBank/DDBJ databases">
        <authorList>
            <person name="Cohen D.B."/>
            <person name="Kent A.D."/>
        </authorList>
    </citation>
    <scope>NUCLEOTIDE SEQUENCE</scope>
</reference>
<accession>A0A2N9GQZ8</accession>
<gene>
    <name evidence="1" type="ORF">FSB_LOCUS29556</name>
</gene>
<organism evidence="1">
    <name type="scientific">Fagus sylvatica</name>
    <name type="common">Beechnut</name>
    <dbReference type="NCBI Taxonomy" id="28930"/>
    <lineage>
        <taxon>Eukaryota</taxon>
        <taxon>Viridiplantae</taxon>
        <taxon>Streptophyta</taxon>
        <taxon>Embryophyta</taxon>
        <taxon>Tracheophyta</taxon>
        <taxon>Spermatophyta</taxon>
        <taxon>Magnoliopsida</taxon>
        <taxon>eudicotyledons</taxon>
        <taxon>Gunneridae</taxon>
        <taxon>Pentapetalae</taxon>
        <taxon>rosids</taxon>
        <taxon>fabids</taxon>
        <taxon>Fagales</taxon>
        <taxon>Fagaceae</taxon>
        <taxon>Fagus</taxon>
    </lineage>
</organism>
<dbReference type="PANTHER" id="PTHR33067:SF32">
    <property type="entry name" value="ASPARTIC PEPTIDASE DDI1-TYPE DOMAIN-CONTAINING PROTEIN"/>
    <property type="match status" value="1"/>
</dbReference>
<protein>
    <recommendedName>
        <fullName evidence="2">Aspartic peptidase DDI1-type domain-containing protein</fullName>
    </recommendedName>
</protein>
<evidence type="ECO:0008006" key="2">
    <source>
        <dbReference type="Google" id="ProtNLM"/>
    </source>
</evidence>
<sequence>MPLYAKVIKDLCTVKRKYHVKKIAFLTEQVSAIIQHKVPPKYKDSGCLTISCTIGDYNIERTLLDLGASVNLLPFSVYLQLGLGELKPTSVTLQLADCSVRKPRGWLRMYWNGRMKITFGSMTVELNIFNVNSRQLVDEECEYVNFFETLEEEQLVVAKNPPRSKKKSLPSYPDATKLELKQPLRDLTCASIEPRDTSTVEVPSKMSVDQEIKKEGEKTKFFEIHKTKRRELHDTRLSKKLLNSFKGVALHVARMKSARGSNYSFGGSRLGG</sequence>
<evidence type="ECO:0000313" key="1">
    <source>
        <dbReference type="EMBL" id="SPD01674.1"/>
    </source>
</evidence>
<proteinExistence type="predicted"/>
<name>A0A2N9GQZ8_FAGSY</name>
<dbReference type="PANTHER" id="PTHR33067">
    <property type="entry name" value="RNA-DIRECTED DNA POLYMERASE-RELATED"/>
    <property type="match status" value="1"/>
</dbReference>